<gene>
    <name evidence="1" type="ORF">H8K52_20270</name>
</gene>
<reference evidence="1 2" key="1">
    <citation type="submission" date="2020-08" db="EMBL/GenBank/DDBJ databases">
        <title>Novel species isolated from subtropical streams in China.</title>
        <authorList>
            <person name="Lu H."/>
        </authorList>
    </citation>
    <scope>NUCLEOTIDE SEQUENCE [LARGE SCALE GENOMIC DNA]</scope>
    <source>
        <strain evidence="1 2">KACC 16656</strain>
    </source>
</reference>
<dbReference type="RefSeq" id="WP_186924731.1">
    <property type="nucleotide sequence ID" value="NZ_JACOFW010000048.1"/>
</dbReference>
<protein>
    <submittedName>
        <fullName evidence="1">Uncharacterized protein</fullName>
    </submittedName>
</protein>
<name>A0ABR6X9Q9_9BURK</name>
<keyword evidence="2" id="KW-1185">Reference proteome</keyword>
<organism evidence="1 2">
    <name type="scientific">Undibacterium seohonense</name>
    <dbReference type="NCBI Taxonomy" id="1344950"/>
    <lineage>
        <taxon>Bacteria</taxon>
        <taxon>Pseudomonadati</taxon>
        <taxon>Pseudomonadota</taxon>
        <taxon>Betaproteobacteria</taxon>
        <taxon>Burkholderiales</taxon>
        <taxon>Oxalobacteraceae</taxon>
        <taxon>Undibacterium</taxon>
    </lineage>
</organism>
<dbReference type="Proteomes" id="UP000648257">
    <property type="component" value="Unassembled WGS sequence"/>
</dbReference>
<sequence>MSTDQVGSLKTLHLYGMATAWSELQAEKRRPRQICPQNDGKVACTSIL</sequence>
<comment type="caution">
    <text evidence="1">The sequence shown here is derived from an EMBL/GenBank/DDBJ whole genome shotgun (WGS) entry which is preliminary data.</text>
</comment>
<evidence type="ECO:0000313" key="2">
    <source>
        <dbReference type="Proteomes" id="UP000648257"/>
    </source>
</evidence>
<accession>A0ABR6X9Q9</accession>
<dbReference type="EMBL" id="JACOFW010000048">
    <property type="protein sequence ID" value="MBC3809675.1"/>
    <property type="molecule type" value="Genomic_DNA"/>
</dbReference>
<evidence type="ECO:0000313" key="1">
    <source>
        <dbReference type="EMBL" id="MBC3809675.1"/>
    </source>
</evidence>
<proteinExistence type="predicted"/>